<proteinExistence type="predicted"/>
<dbReference type="AlphaFoldDB" id="A0A5B7DUV1"/>
<organism evidence="2 3">
    <name type="scientific">Portunus trituberculatus</name>
    <name type="common">Swimming crab</name>
    <name type="synonym">Neptunus trituberculatus</name>
    <dbReference type="NCBI Taxonomy" id="210409"/>
    <lineage>
        <taxon>Eukaryota</taxon>
        <taxon>Metazoa</taxon>
        <taxon>Ecdysozoa</taxon>
        <taxon>Arthropoda</taxon>
        <taxon>Crustacea</taxon>
        <taxon>Multicrustacea</taxon>
        <taxon>Malacostraca</taxon>
        <taxon>Eumalacostraca</taxon>
        <taxon>Eucarida</taxon>
        <taxon>Decapoda</taxon>
        <taxon>Pleocyemata</taxon>
        <taxon>Brachyura</taxon>
        <taxon>Eubrachyura</taxon>
        <taxon>Portunoidea</taxon>
        <taxon>Portunidae</taxon>
        <taxon>Portuninae</taxon>
        <taxon>Portunus</taxon>
    </lineage>
</organism>
<keyword evidence="3" id="KW-1185">Reference proteome</keyword>
<sequence>MVVVVFGVVVEAFAASVLVLTLFFLVPARQGHHHHHNCCHHHHHHRALLPFASLPSSTAASRVLLHYMSTTVDQMVTCLVQHPFPPQPFTPWRIIWQVSAPVTLHEQLHARPAGVGRATVEGGTRMAAPSCWHRAIATRCRRDLHHCRLT</sequence>
<evidence type="ECO:0000256" key="1">
    <source>
        <dbReference type="SAM" id="Phobius"/>
    </source>
</evidence>
<keyword evidence="1" id="KW-0812">Transmembrane</keyword>
<protein>
    <submittedName>
        <fullName evidence="2">Uncharacterized protein</fullName>
    </submittedName>
</protein>
<feature type="transmembrane region" description="Helical" evidence="1">
    <location>
        <begin position="6"/>
        <end position="26"/>
    </location>
</feature>
<dbReference type="Proteomes" id="UP000324222">
    <property type="component" value="Unassembled WGS sequence"/>
</dbReference>
<evidence type="ECO:0000313" key="3">
    <source>
        <dbReference type="Proteomes" id="UP000324222"/>
    </source>
</evidence>
<dbReference type="EMBL" id="VSRR010001438">
    <property type="protein sequence ID" value="MPC25260.1"/>
    <property type="molecule type" value="Genomic_DNA"/>
</dbReference>
<evidence type="ECO:0000313" key="2">
    <source>
        <dbReference type="EMBL" id="MPC25260.1"/>
    </source>
</evidence>
<keyword evidence="1" id="KW-0472">Membrane</keyword>
<gene>
    <name evidence="2" type="ORF">E2C01_018365</name>
</gene>
<keyword evidence="1" id="KW-1133">Transmembrane helix</keyword>
<name>A0A5B7DUV1_PORTR</name>
<accession>A0A5B7DUV1</accession>
<comment type="caution">
    <text evidence="2">The sequence shown here is derived from an EMBL/GenBank/DDBJ whole genome shotgun (WGS) entry which is preliminary data.</text>
</comment>
<reference evidence="2 3" key="1">
    <citation type="submission" date="2019-05" db="EMBL/GenBank/DDBJ databases">
        <title>Another draft genome of Portunus trituberculatus and its Hox gene families provides insights of decapod evolution.</title>
        <authorList>
            <person name="Jeong J.-H."/>
            <person name="Song I."/>
            <person name="Kim S."/>
            <person name="Choi T."/>
            <person name="Kim D."/>
            <person name="Ryu S."/>
            <person name="Kim W."/>
        </authorList>
    </citation>
    <scope>NUCLEOTIDE SEQUENCE [LARGE SCALE GENOMIC DNA]</scope>
    <source>
        <tissue evidence="2">Muscle</tissue>
    </source>
</reference>